<evidence type="ECO:0000256" key="3">
    <source>
        <dbReference type="PROSITE-ProRule" id="PRU00267"/>
    </source>
</evidence>
<evidence type="ECO:0000259" key="5">
    <source>
        <dbReference type="PROSITE" id="PS50118"/>
    </source>
</evidence>
<dbReference type="PANTHER" id="PTHR48112:SF22">
    <property type="entry name" value="MITOCHONDRIAL TRANSCRIPTION FACTOR A, ISOFORM B"/>
    <property type="match status" value="1"/>
</dbReference>
<dbReference type="AlphaFoldDB" id="A0A976M5M0"/>
<dbReference type="PROSITE" id="PS50118">
    <property type="entry name" value="HMG_BOX_2"/>
    <property type="match status" value="1"/>
</dbReference>
<dbReference type="Gene3D" id="1.10.30.10">
    <property type="entry name" value="High mobility group box domain"/>
    <property type="match status" value="1"/>
</dbReference>
<feature type="DNA-binding region" description="HMG box" evidence="3">
    <location>
        <begin position="43"/>
        <end position="113"/>
    </location>
</feature>
<proteinExistence type="predicted"/>
<dbReference type="FunFam" id="1.10.30.10:FF:000037">
    <property type="entry name" value="High mobility group protein B2"/>
    <property type="match status" value="1"/>
</dbReference>
<evidence type="ECO:0000313" key="7">
    <source>
        <dbReference type="Proteomes" id="UP000244803"/>
    </source>
</evidence>
<evidence type="ECO:0000256" key="2">
    <source>
        <dbReference type="ARBA" id="ARBA00023242"/>
    </source>
</evidence>
<organism evidence="6 7">
    <name type="scientific">Theileria orientalis</name>
    <dbReference type="NCBI Taxonomy" id="68886"/>
    <lineage>
        <taxon>Eukaryota</taxon>
        <taxon>Sar</taxon>
        <taxon>Alveolata</taxon>
        <taxon>Apicomplexa</taxon>
        <taxon>Aconoidasida</taxon>
        <taxon>Piroplasmida</taxon>
        <taxon>Theileriidae</taxon>
        <taxon>Theileria</taxon>
    </lineage>
</organism>
<dbReference type="SMART" id="SM00398">
    <property type="entry name" value="HMG"/>
    <property type="match status" value="1"/>
</dbReference>
<dbReference type="InterPro" id="IPR036910">
    <property type="entry name" value="HMG_box_dom_sf"/>
</dbReference>
<evidence type="ECO:0000313" key="6">
    <source>
        <dbReference type="EMBL" id="UKJ88841.2"/>
    </source>
</evidence>
<protein>
    <submittedName>
        <fullName evidence="6">High-mobility-group protein</fullName>
    </submittedName>
</protein>
<gene>
    <name evidence="6" type="ORF">MACJ_002087</name>
</gene>
<keyword evidence="1 3" id="KW-0238">DNA-binding</keyword>
<dbReference type="Pfam" id="PF00505">
    <property type="entry name" value="HMG_box"/>
    <property type="match status" value="1"/>
</dbReference>
<dbReference type="InterPro" id="IPR050342">
    <property type="entry name" value="HMGB"/>
</dbReference>
<name>A0A976M5M0_THEOR</name>
<reference evidence="6" key="1">
    <citation type="submission" date="2022-07" db="EMBL/GenBank/DDBJ databases">
        <title>Evaluation of T. orientalis genome assembly methods using nanopore sequencing and analysis of variation between genomes.</title>
        <authorList>
            <person name="Yam J."/>
            <person name="Micallef M.L."/>
            <person name="Liu M."/>
            <person name="Djordjevic S.P."/>
            <person name="Bogema D.R."/>
            <person name="Jenkins C."/>
        </authorList>
    </citation>
    <scope>NUCLEOTIDE SEQUENCE</scope>
    <source>
        <strain evidence="6">Fish Creek</strain>
    </source>
</reference>
<dbReference type="OrthoDB" id="1919336at2759"/>
<accession>A0A976M5M0</accession>
<dbReference type="SUPFAM" id="SSF47095">
    <property type="entry name" value="HMG-box"/>
    <property type="match status" value="1"/>
</dbReference>
<dbReference type="GO" id="GO:0005634">
    <property type="term" value="C:nucleus"/>
    <property type="evidence" value="ECO:0007669"/>
    <property type="project" value="UniProtKB-UniRule"/>
</dbReference>
<dbReference type="EMBL" id="CP056066">
    <property type="protein sequence ID" value="UKJ88841.2"/>
    <property type="molecule type" value="Genomic_DNA"/>
</dbReference>
<feature type="domain" description="HMG box" evidence="5">
    <location>
        <begin position="43"/>
        <end position="113"/>
    </location>
</feature>
<dbReference type="Proteomes" id="UP000244803">
    <property type="component" value="Chromosome 3"/>
</dbReference>
<dbReference type="InterPro" id="IPR009071">
    <property type="entry name" value="HMG_box_dom"/>
</dbReference>
<evidence type="ECO:0000256" key="4">
    <source>
        <dbReference type="SAM" id="MobiDB-lite"/>
    </source>
</evidence>
<dbReference type="GO" id="GO:0003677">
    <property type="term" value="F:DNA binding"/>
    <property type="evidence" value="ECO:0007669"/>
    <property type="project" value="UniProtKB-UniRule"/>
</dbReference>
<evidence type="ECO:0000256" key="1">
    <source>
        <dbReference type="ARBA" id="ARBA00023125"/>
    </source>
</evidence>
<feature type="region of interest" description="Disordered" evidence="4">
    <location>
        <begin position="24"/>
        <end position="43"/>
    </location>
</feature>
<keyword evidence="2 3" id="KW-0539">Nucleus</keyword>
<feature type="compositionally biased region" description="Basic residues" evidence="4">
    <location>
        <begin position="24"/>
        <end position="37"/>
    </location>
</feature>
<sequence>MISLFFYSVHYTLHYHSSKRKMAARVSKSAKKGKRTKKDPNAPKRALSSYMFFAKEKRNELIKENPELAKDVATVGKLVGAAWNSLDDSEKAPYEKLAEADRERYEREKLEYYK</sequence>
<dbReference type="PANTHER" id="PTHR48112">
    <property type="entry name" value="HIGH MOBILITY GROUP PROTEIN DSP1"/>
    <property type="match status" value="1"/>
</dbReference>